<dbReference type="SMART" id="SM00825">
    <property type="entry name" value="PKS_KS"/>
    <property type="match status" value="1"/>
</dbReference>
<dbReference type="GO" id="GO:0004315">
    <property type="term" value="F:3-oxoacyl-[acyl-carrier-protein] synthase activity"/>
    <property type="evidence" value="ECO:0007669"/>
    <property type="project" value="InterPro"/>
</dbReference>
<reference evidence="13" key="1">
    <citation type="submission" date="2011-08" db="EMBL/GenBank/DDBJ databases">
        <authorList>
            <person name="Rombauts S."/>
        </authorList>
    </citation>
    <scope>NUCLEOTIDE SEQUENCE</scope>
    <source>
        <strain evidence="13">London</strain>
    </source>
</reference>
<keyword evidence="4" id="KW-0276">Fatty acid metabolism</keyword>
<organism evidence="12 13">
    <name type="scientific">Tetranychus urticae</name>
    <name type="common">Two-spotted spider mite</name>
    <dbReference type="NCBI Taxonomy" id="32264"/>
    <lineage>
        <taxon>Eukaryota</taxon>
        <taxon>Metazoa</taxon>
        <taxon>Ecdysozoa</taxon>
        <taxon>Arthropoda</taxon>
        <taxon>Chelicerata</taxon>
        <taxon>Arachnida</taxon>
        <taxon>Acari</taxon>
        <taxon>Acariformes</taxon>
        <taxon>Trombidiformes</taxon>
        <taxon>Prostigmata</taxon>
        <taxon>Eleutherengona</taxon>
        <taxon>Raphignathae</taxon>
        <taxon>Tetranychoidea</taxon>
        <taxon>Tetranychidae</taxon>
        <taxon>Tetranychus</taxon>
    </lineage>
</organism>
<dbReference type="Gene3D" id="3.40.47.10">
    <property type="match status" value="1"/>
</dbReference>
<comment type="similarity">
    <text evidence="1 8 10">Belongs to the thiolase-like superfamily. Beta-ketoacyl-ACP synthases family.</text>
</comment>
<sequence length="422" mass="44543">MASKRVVITGLGIVSPIGVGVGPSWANLLCGKSGVSKIRGSGYENLPCQIAAHVPDELKLSEKFSSSDIRKMSTSTLFALIAAEEAIQSSKLELDSLNRQRIGVTIGNGMCNIDDIYEQVKVFKDRGYNRFNPHFLTRMLINMPAGFVSIKFGLKGPNHCVSTACTTGLHALGDAYNFIQRGSADVMVAGGTEAVIGPASIAAFSRIRALSCNFNDEPSKASRPFDNLRDGFVMGEGAGLMVVEELNHALSRKAPILGEILGYGLSGDAFHITSPPDDGSGAYNCMKSALEDASINPNQIGHINCHATSTPQGDVAELEAIKKLFGPHANQIAITSTKGATGHLLGAAGSVEAIFTCLAANKGVIPPTINLNDPLNKDLNLIANKPVNWDNAASQNNRRIALTNSFGFGGTNGSLVIANYVN</sequence>
<dbReference type="NCBIfam" id="TIGR03150">
    <property type="entry name" value="fabF"/>
    <property type="match status" value="1"/>
</dbReference>
<dbReference type="OMA" id="QIGHCLG"/>
<evidence type="ECO:0000313" key="12">
    <source>
        <dbReference type="EnsemblMetazoa" id="tetur18g01700.1"/>
    </source>
</evidence>
<dbReference type="PROSITE" id="PS00606">
    <property type="entry name" value="KS3_1"/>
    <property type="match status" value="1"/>
</dbReference>
<dbReference type="GO" id="GO:0005739">
    <property type="term" value="C:mitochondrion"/>
    <property type="evidence" value="ECO:0007669"/>
    <property type="project" value="TreeGrafter"/>
</dbReference>
<dbReference type="Pfam" id="PF02801">
    <property type="entry name" value="Ketoacyl-synt_C"/>
    <property type="match status" value="1"/>
</dbReference>
<evidence type="ECO:0000256" key="7">
    <source>
        <dbReference type="ARBA" id="ARBA00023315"/>
    </source>
</evidence>
<evidence type="ECO:0000256" key="8">
    <source>
        <dbReference type="PIRNR" id="PIRNR000447"/>
    </source>
</evidence>
<evidence type="ECO:0000259" key="11">
    <source>
        <dbReference type="PROSITE" id="PS52004"/>
    </source>
</evidence>
<dbReference type="eggNOG" id="KOG1394">
    <property type="taxonomic scope" value="Eukaryota"/>
</dbReference>
<dbReference type="InterPro" id="IPR018201">
    <property type="entry name" value="Ketoacyl_synth_AS"/>
</dbReference>
<dbReference type="AlphaFoldDB" id="T1KQZ5"/>
<evidence type="ECO:0000256" key="3">
    <source>
        <dbReference type="ARBA" id="ARBA00022679"/>
    </source>
</evidence>
<dbReference type="InterPro" id="IPR000794">
    <property type="entry name" value="Beta-ketoacyl_synthase"/>
</dbReference>
<name>T1KQZ5_TETUR</name>
<evidence type="ECO:0000313" key="13">
    <source>
        <dbReference type="Proteomes" id="UP000015104"/>
    </source>
</evidence>
<dbReference type="InterPro" id="IPR014031">
    <property type="entry name" value="Ketoacyl_synth_C"/>
</dbReference>
<dbReference type="KEGG" id="tut:107366373"/>
<dbReference type="PROSITE" id="PS52004">
    <property type="entry name" value="KS3_2"/>
    <property type="match status" value="1"/>
</dbReference>
<evidence type="ECO:0000256" key="4">
    <source>
        <dbReference type="ARBA" id="ARBA00022832"/>
    </source>
</evidence>
<dbReference type="NCBIfam" id="NF005589">
    <property type="entry name" value="PRK07314.1"/>
    <property type="match status" value="1"/>
</dbReference>
<keyword evidence="13" id="KW-1185">Reference proteome</keyword>
<proteinExistence type="inferred from homology"/>
<dbReference type="GO" id="GO:0006633">
    <property type="term" value="P:fatty acid biosynthetic process"/>
    <property type="evidence" value="ECO:0007669"/>
    <property type="project" value="UniProtKB-KW"/>
</dbReference>
<gene>
    <name evidence="12" type="primary">107366373</name>
</gene>
<feature type="active site" description="For beta-ketoacyl synthase activity" evidence="9">
    <location>
        <position position="165"/>
    </location>
</feature>
<protein>
    <recommendedName>
        <fullName evidence="8">3-oxoacyl-[acyl-carrier-protein] synthase</fullName>
    </recommendedName>
</protein>
<evidence type="ECO:0000256" key="5">
    <source>
        <dbReference type="ARBA" id="ARBA00023098"/>
    </source>
</evidence>
<dbReference type="EnsemblMetazoa" id="tetur18g01700.1">
    <property type="protein sequence ID" value="tetur18g01700.1"/>
    <property type="gene ID" value="tetur18g01700"/>
</dbReference>
<dbReference type="InterPro" id="IPR017568">
    <property type="entry name" value="3-oxoacyl-ACP_synth-2"/>
</dbReference>
<keyword evidence="7" id="KW-0012">Acyltransferase</keyword>
<dbReference type="STRING" id="32264.T1KQZ5"/>
<dbReference type="HOGENOM" id="CLU_000022_69_2_1"/>
<reference evidence="12" key="2">
    <citation type="submission" date="2015-06" db="UniProtKB">
        <authorList>
            <consortium name="EnsemblMetazoa"/>
        </authorList>
    </citation>
    <scope>IDENTIFICATION</scope>
</reference>
<evidence type="ECO:0000256" key="1">
    <source>
        <dbReference type="ARBA" id="ARBA00008467"/>
    </source>
</evidence>
<dbReference type="PIRSF" id="PIRSF000447">
    <property type="entry name" value="KAS_II"/>
    <property type="match status" value="1"/>
</dbReference>
<dbReference type="Proteomes" id="UP000015104">
    <property type="component" value="Unassembled WGS sequence"/>
</dbReference>
<accession>T1KQZ5</accession>
<dbReference type="InterPro" id="IPR016039">
    <property type="entry name" value="Thiolase-like"/>
</dbReference>
<keyword evidence="2 8" id="KW-0444">Lipid biosynthesis</keyword>
<dbReference type="FunFam" id="3.40.47.10:FF:000009">
    <property type="entry name" value="3-oxoacyl-[acyl-carrier-protein] synthase 2"/>
    <property type="match status" value="1"/>
</dbReference>
<dbReference type="CDD" id="cd00834">
    <property type="entry name" value="KAS_I_II"/>
    <property type="match status" value="1"/>
</dbReference>
<evidence type="ECO:0000256" key="9">
    <source>
        <dbReference type="PIRSR" id="PIRSR000447-1"/>
    </source>
</evidence>
<evidence type="ECO:0000256" key="2">
    <source>
        <dbReference type="ARBA" id="ARBA00022516"/>
    </source>
</evidence>
<dbReference type="Pfam" id="PF00109">
    <property type="entry name" value="ketoacyl-synt"/>
    <property type="match status" value="1"/>
</dbReference>
<keyword evidence="3 8" id="KW-0808">Transferase</keyword>
<feature type="domain" description="Ketosynthase family 3 (KS3)" evidence="11">
    <location>
        <begin position="3"/>
        <end position="419"/>
    </location>
</feature>
<dbReference type="PANTHER" id="PTHR11712">
    <property type="entry name" value="POLYKETIDE SYNTHASE-RELATED"/>
    <property type="match status" value="1"/>
</dbReference>
<keyword evidence="6 8" id="KW-0275">Fatty acid biosynthesis</keyword>
<keyword evidence="5" id="KW-0443">Lipid metabolism</keyword>
<evidence type="ECO:0000256" key="10">
    <source>
        <dbReference type="RuleBase" id="RU003694"/>
    </source>
</evidence>
<dbReference type="InterPro" id="IPR014030">
    <property type="entry name" value="Ketoacyl_synth_N"/>
</dbReference>
<evidence type="ECO:0000256" key="6">
    <source>
        <dbReference type="ARBA" id="ARBA00023160"/>
    </source>
</evidence>
<dbReference type="SUPFAM" id="SSF53901">
    <property type="entry name" value="Thiolase-like"/>
    <property type="match status" value="2"/>
</dbReference>
<dbReference type="InterPro" id="IPR020841">
    <property type="entry name" value="PKS_Beta-ketoAc_synthase_dom"/>
</dbReference>
<dbReference type="EMBL" id="CAEY01000382">
    <property type="status" value="NOT_ANNOTATED_CDS"/>
    <property type="molecule type" value="Genomic_DNA"/>
</dbReference>
<dbReference type="OrthoDB" id="5334845at2759"/>
<dbReference type="PANTHER" id="PTHR11712:SF336">
    <property type="entry name" value="3-OXOACYL-[ACYL-CARRIER-PROTEIN] SYNTHASE, MITOCHONDRIAL"/>
    <property type="match status" value="1"/>
</dbReference>